<keyword evidence="8 14" id="KW-0915">Sodium</keyword>
<organism evidence="15 16">
    <name type="scientific">Treponema ruminis</name>
    <dbReference type="NCBI Taxonomy" id="744515"/>
    <lineage>
        <taxon>Bacteria</taxon>
        <taxon>Pseudomonadati</taxon>
        <taxon>Spirochaetota</taxon>
        <taxon>Spirochaetia</taxon>
        <taxon>Spirochaetales</taxon>
        <taxon>Treponemataceae</taxon>
        <taxon>Treponema</taxon>
    </lineage>
</organism>
<dbReference type="Pfam" id="PF00474">
    <property type="entry name" value="SSF"/>
    <property type="match status" value="1"/>
</dbReference>
<comment type="catalytic activity">
    <reaction evidence="12">
        <text>L-proline(in) + Na(+)(in) = L-proline(out) + Na(+)(out)</text>
        <dbReference type="Rhea" id="RHEA:28967"/>
        <dbReference type="ChEBI" id="CHEBI:29101"/>
        <dbReference type="ChEBI" id="CHEBI:60039"/>
    </reaction>
</comment>
<evidence type="ECO:0000256" key="12">
    <source>
        <dbReference type="ARBA" id="ARBA00033708"/>
    </source>
</evidence>
<keyword evidence="7 14" id="KW-1133">Transmembrane helix</keyword>
<dbReference type="EMBL" id="JACHFQ010000001">
    <property type="protein sequence ID" value="MBB5225130.1"/>
    <property type="molecule type" value="Genomic_DNA"/>
</dbReference>
<dbReference type="PROSITE" id="PS00457">
    <property type="entry name" value="NA_SOLUT_SYMP_2"/>
    <property type="match status" value="1"/>
</dbReference>
<evidence type="ECO:0000256" key="1">
    <source>
        <dbReference type="ARBA" id="ARBA00004651"/>
    </source>
</evidence>
<dbReference type="AlphaFoldDB" id="A0A7W8G7B9"/>
<reference evidence="15 16" key="1">
    <citation type="submission" date="2020-08" db="EMBL/GenBank/DDBJ databases">
        <title>Genomic Encyclopedia of Type Strains, Phase IV (KMG-IV): sequencing the most valuable type-strain genomes for metagenomic binning, comparative biology and taxonomic classification.</title>
        <authorList>
            <person name="Goeker M."/>
        </authorList>
    </citation>
    <scope>NUCLEOTIDE SEQUENCE [LARGE SCALE GENOMIC DNA]</scope>
    <source>
        <strain evidence="15 16">DSM 103462</strain>
    </source>
</reference>
<protein>
    <recommendedName>
        <fullName evidence="14">Sodium/proline symporter</fullName>
    </recommendedName>
    <alternativeName>
        <fullName evidence="14">Proline permease</fullName>
    </alternativeName>
</protein>
<gene>
    <name evidence="15" type="ORF">HNP76_000470</name>
</gene>
<feature type="transmembrane region" description="Helical" evidence="14">
    <location>
        <begin position="290"/>
        <end position="311"/>
    </location>
</feature>
<evidence type="ECO:0000256" key="10">
    <source>
        <dbReference type="ARBA" id="ARBA00023136"/>
    </source>
</evidence>
<feature type="transmembrane region" description="Helical" evidence="14">
    <location>
        <begin position="478"/>
        <end position="502"/>
    </location>
</feature>
<dbReference type="InterPro" id="IPR038377">
    <property type="entry name" value="Na/Glc_symporter_sf"/>
</dbReference>
<dbReference type="GO" id="GO:0031402">
    <property type="term" value="F:sodium ion binding"/>
    <property type="evidence" value="ECO:0007669"/>
    <property type="project" value="UniProtKB-UniRule"/>
</dbReference>
<evidence type="ECO:0000256" key="3">
    <source>
        <dbReference type="ARBA" id="ARBA00022448"/>
    </source>
</evidence>
<feature type="transmembrane region" description="Helical" evidence="14">
    <location>
        <begin position="454"/>
        <end position="472"/>
    </location>
</feature>
<dbReference type="Proteomes" id="UP000518887">
    <property type="component" value="Unassembled WGS sequence"/>
</dbReference>
<dbReference type="GO" id="GO:0015824">
    <property type="term" value="P:proline transport"/>
    <property type="evidence" value="ECO:0007669"/>
    <property type="project" value="UniProtKB-UniRule"/>
</dbReference>
<dbReference type="RefSeq" id="WP_184657075.1">
    <property type="nucleotide sequence ID" value="NZ_CP031518.1"/>
</dbReference>
<dbReference type="PANTHER" id="PTHR48086">
    <property type="entry name" value="SODIUM/PROLINE SYMPORTER-RELATED"/>
    <property type="match status" value="1"/>
</dbReference>
<feature type="transmembrane region" description="Helical" evidence="14">
    <location>
        <begin position="126"/>
        <end position="154"/>
    </location>
</feature>
<evidence type="ECO:0000256" key="13">
    <source>
        <dbReference type="RuleBase" id="RU362091"/>
    </source>
</evidence>
<comment type="similarity">
    <text evidence="2 13">Belongs to the sodium:solute symporter (SSF) (TC 2.A.21) family.</text>
</comment>
<evidence type="ECO:0000256" key="5">
    <source>
        <dbReference type="ARBA" id="ARBA00022692"/>
    </source>
</evidence>
<accession>A0A7W8G7B9</accession>
<sequence length="522" mass="56153">MDSVMIAKICAFVLYLGFMIYIGLRNANKNNSSSDFFLGGRQVGPWVTALSAEASDSSAWLLMGLPGLCYLGGVRETFWTALGLIVGTYLNWLFVAKPLRKCSISFGDSITIPEFFSNRFNDKSHILSIVSVVLIVFFFTIYTASGFVACAKLFNSVFGLPYHAGLAIGLVVILCYTITGGYTAVCTTDFVQGTLIFVAFVVSATIAVFALGGPTEAIAQVQSFDARALANEFGENMQKAFAGNQSFKGMAIISALAWGLGYFGMPHIIVRFMGIRSNDEIKKARRIGTVWMVISYVGTFLIGTMGTAYLLKHGVLLGTGAEEVIVDGVNQFGDAETVFSATMLKMYPAFIGGIFLCAILAASMSTADSQLLAASSAVAQDIYKGIINKNADEKTVLNASRFMVFLIALIGLLLSLNPSSSIFGLVSYAWAGFGATFGPLVLLALYWRKTTAKGAIAGLITGFVAVVLWHNLPASVHPIFGLYEILPGFAICLLFTVVVSLLDKTKDEKVLAQFDAYKKMSD</sequence>
<feature type="transmembrane region" description="Helical" evidence="14">
    <location>
        <begin position="160"/>
        <end position="178"/>
    </location>
</feature>
<feature type="transmembrane region" description="Helical" evidence="14">
    <location>
        <begin position="428"/>
        <end position="447"/>
    </location>
</feature>
<dbReference type="GO" id="GO:0005298">
    <property type="term" value="F:proline:sodium symporter activity"/>
    <property type="evidence" value="ECO:0007669"/>
    <property type="project" value="UniProtKB-UniRule"/>
</dbReference>
<keyword evidence="11 14" id="KW-0739">Sodium transport</keyword>
<dbReference type="PANTHER" id="PTHR48086:SF3">
    <property type="entry name" value="SODIUM_PROLINE SYMPORTER"/>
    <property type="match status" value="1"/>
</dbReference>
<dbReference type="InterPro" id="IPR050277">
    <property type="entry name" value="Sodium:Solute_Symporter"/>
</dbReference>
<feature type="transmembrane region" description="Helical" evidence="14">
    <location>
        <begin position="6"/>
        <end position="24"/>
    </location>
</feature>
<keyword evidence="4 14" id="KW-1003">Cell membrane</keyword>
<evidence type="ECO:0000256" key="4">
    <source>
        <dbReference type="ARBA" id="ARBA00022475"/>
    </source>
</evidence>
<dbReference type="InterPro" id="IPR018212">
    <property type="entry name" value="Na/solute_symporter_CS"/>
</dbReference>
<dbReference type="InterPro" id="IPR001734">
    <property type="entry name" value="Na/solute_symporter"/>
</dbReference>
<feature type="transmembrane region" description="Helical" evidence="14">
    <location>
        <begin position="77"/>
        <end position="95"/>
    </location>
</feature>
<dbReference type="NCBIfam" id="TIGR00813">
    <property type="entry name" value="sss"/>
    <property type="match status" value="1"/>
</dbReference>
<keyword evidence="5 14" id="KW-0812">Transmembrane</keyword>
<feature type="transmembrane region" description="Helical" evidence="14">
    <location>
        <begin position="249"/>
        <end position="270"/>
    </location>
</feature>
<comment type="function">
    <text evidence="14">Catalyzes the sodium-dependent uptake of extracellular L-proline.</text>
</comment>
<dbReference type="CDD" id="cd11475">
    <property type="entry name" value="SLC5sbd_PutP"/>
    <property type="match status" value="1"/>
</dbReference>
<evidence type="ECO:0000256" key="9">
    <source>
        <dbReference type="ARBA" id="ARBA00023065"/>
    </source>
</evidence>
<feature type="transmembrane region" description="Helical" evidence="14">
    <location>
        <begin position="349"/>
        <end position="374"/>
    </location>
</feature>
<evidence type="ECO:0000256" key="8">
    <source>
        <dbReference type="ARBA" id="ARBA00023053"/>
    </source>
</evidence>
<evidence type="ECO:0000256" key="11">
    <source>
        <dbReference type="ARBA" id="ARBA00023201"/>
    </source>
</evidence>
<feature type="transmembrane region" description="Helical" evidence="14">
    <location>
        <begin position="190"/>
        <end position="211"/>
    </location>
</feature>
<keyword evidence="9 14" id="KW-0406">Ion transport</keyword>
<evidence type="ECO:0000256" key="6">
    <source>
        <dbReference type="ARBA" id="ARBA00022847"/>
    </source>
</evidence>
<dbReference type="PROSITE" id="PS50283">
    <property type="entry name" value="NA_SOLUT_SYMP_3"/>
    <property type="match status" value="1"/>
</dbReference>
<evidence type="ECO:0000256" key="14">
    <source>
        <dbReference type="RuleBase" id="RU366012"/>
    </source>
</evidence>
<keyword evidence="6 14" id="KW-0769">Symport</keyword>
<keyword evidence="14" id="KW-0029">Amino-acid transport</keyword>
<dbReference type="InterPro" id="IPR011851">
    <property type="entry name" value="Na/Pro_symporter"/>
</dbReference>
<feature type="transmembrane region" description="Helical" evidence="14">
    <location>
        <begin position="395"/>
        <end position="416"/>
    </location>
</feature>
<evidence type="ECO:0000256" key="2">
    <source>
        <dbReference type="ARBA" id="ARBA00006434"/>
    </source>
</evidence>
<evidence type="ECO:0000313" key="15">
    <source>
        <dbReference type="EMBL" id="MBB5225130.1"/>
    </source>
</evidence>
<dbReference type="GO" id="GO:0005886">
    <property type="term" value="C:plasma membrane"/>
    <property type="evidence" value="ECO:0007669"/>
    <property type="project" value="UniProtKB-SubCell"/>
</dbReference>
<dbReference type="NCBIfam" id="TIGR02121">
    <property type="entry name" value="Na_Pro_sym"/>
    <property type="match status" value="1"/>
</dbReference>
<keyword evidence="3 14" id="KW-0813">Transport</keyword>
<name>A0A7W8G7B9_9SPIR</name>
<evidence type="ECO:0000313" key="16">
    <source>
        <dbReference type="Proteomes" id="UP000518887"/>
    </source>
</evidence>
<evidence type="ECO:0000256" key="7">
    <source>
        <dbReference type="ARBA" id="ARBA00022989"/>
    </source>
</evidence>
<dbReference type="Gene3D" id="1.20.1730.10">
    <property type="entry name" value="Sodium/glucose cotransporter"/>
    <property type="match status" value="1"/>
</dbReference>
<keyword evidence="16" id="KW-1185">Reference proteome</keyword>
<comment type="subcellular location">
    <subcellularLocation>
        <location evidence="1 14">Cell membrane</location>
        <topology evidence="1 14">Multi-pass membrane protein</topology>
    </subcellularLocation>
</comment>
<comment type="caution">
    <text evidence="15">The sequence shown here is derived from an EMBL/GenBank/DDBJ whole genome shotgun (WGS) entry which is preliminary data.</text>
</comment>
<keyword evidence="10 14" id="KW-0472">Membrane</keyword>
<proteinExistence type="inferred from homology"/>